<dbReference type="InterPro" id="IPR020846">
    <property type="entry name" value="MFS_dom"/>
</dbReference>
<evidence type="ECO:0000256" key="2">
    <source>
        <dbReference type="ARBA" id="ARBA00022692"/>
    </source>
</evidence>
<feature type="compositionally biased region" description="Low complexity" evidence="5">
    <location>
        <begin position="1"/>
        <end position="17"/>
    </location>
</feature>
<dbReference type="InterPro" id="IPR011701">
    <property type="entry name" value="MFS"/>
</dbReference>
<accession>A0A1E4TC15</accession>
<dbReference type="EMBL" id="KV453843">
    <property type="protein sequence ID" value="ODV89291.1"/>
    <property type="molecule type" value="Genomic_DNA"/>
</dbReference>
<dbReference type="Gene3D" id="1.20.1250.20">
    <property type="entry name" value="MFS general substrate transporter like domains"/>
    <property type="match status" value="1"/>
</dbReference>
<feature type="transmembrane region" description="Helical" evidence="6">
    <location>
        <begin position="526"/>
        <end position="547"/>
    </location>
</feature>
<feature type="region of interest" description="Disordered" evidence="5">
    <location>
        <begin position="257"/>
        <end position="291"/>
    </location>
</feature>
<feature type="transmembrane region" description="Helical" evidence="6">
    <location>
        <begin position="488"/>
        <end position="514"/>
    </location>
</feature>
<dbReference type="PROSITE" id="PS50850">
    <property type="entry name" value="MFS"/>
    <property type="match status" value="1"/>
</dbReference>
<evidence type="ECO:0000313" key="9">
    <source>
        <dbReference type="Proteomes" id="UP000095023"/>
    </source>
</evidence>
<feature type="transmembrane region" description="Helical" evidence="6">
    <location>
        <begin position="553"/>
        <end position="573"/>
    </location>
</feature>
<feature type="transmembrane region" description="Helical" evidence="6">
    <location>
        <begin position="89"/>
        <end position="109"/>
    </location>
</feature>
<feature type="transmembrane region" description="Helical" evidence="6">
    <location>
        <begin position="121"/>
        <end position="145"/>
    </location>
</feature>
<keyword evidence="4 6" id="KW-0472">Membrane</keyword>
<protein>
    <recommendedName>
        <fullName evidence="7">Major facilitator superfamily (MFS) profile domain-containing protein</fullName>
    </recommendedName>
</protein>
<feature type="region of interest" description="Disordered" evidence="5">
    <location>
        <begin position="1"/>
        <end position="25"/>
    </location>
</feature>
<comment type="subcellular location">
    <subcellularLocation>
        <location evidence="1">Membrane</location>
        <topology evidence="1">Multi-pass membrane protein</topology>
    </subcellularLocation>
</comment>
<dbReference type="GO" id="GO:0030476">
    <property type="term" value="P:ascospore wall assembly"/>
    <property type="evidence" value="ECO:0007669"/>
    <property type="project" value="EnsemblFungi"/>
</dbReference>
<sequence>MSCASGTSRRPSGSTSSLKPGKVPRKDRRGLLANICIVEEAYDSKTYKDQVKALVTCIVAFAATTGPMCSSMFFPIIGDIASDLHTTRSLVSSSIGIFVLALGMFPIWWSSISEHQGRRTVYLISFFLFTCFCVGCALSTSIAMLIVFRTLAGACAASVQAVGAGTISDIYYTTQRGRAMGYFYLGPLCGPLLAPIISGALAARWDWRASHWFLVILGGIIFVCVLFCLPETLEREPDLAPTKSTFSATSIKADNVKRQLKSTSSNDSNNVEEEAISHHVSNSSIEDDGSGPNSEYILAHSLELYPVLPSLSRSGSVAGAPRTDTTISTANPEIVPHKDRRGLLANLSIIEEMSTAKLPKSLWNGFYKPLMNLRLLTYPPVFVASLFSCYCFAIVYLLNICVETVYSQPPYDFRVLIVGLMFIPNSVFYFMGSVLGGIWSDKIIAQSIKKHGKPIPESRIGINVMFASILLPAMLLVFGWCAAKHTMWVFPLIGTAGFGFGTAILFSNTLTYLVDALPGHGATGVAVNNFVRCIFAAIACFVAAPIYDAIGPGWLMTICAILGCGLIVLALVIQKYGAQWREKFDASKYF</sequence>
<evidence type="ECO:0000259" key="7">
    <source>
        <dbReference type="PROSITE" id="PS50850"/>
    </source>
</evidence>
<dbReference type="GO" id="GO:0032973">
    <property type="term" value="P:amino acid export across plasma membrane"/>
    <property type="evidence" value="ECO:0007669"/>
    <property type="project" value="EnsemblFungi"/>
</dbReference>
<dbReference type="AlphaFoldDB" id="A0A1E4TC15"/>
<gene>
    <name evidence="8" type="ORF">CANCADRAFT_29229</name>
</gene>
<dbReference type="Proteomes" id="UP000095023">
    <property type="component" value="Unassembled WGS sequence"/>
</dbReference>
<dbReference type="Pfam" id="PF07690">
    <property type="entry name" value="MFS_1"/>
    <property type="match status" value="1"/>
</dbReference>
<dbReference type="GO" id="GO:0005886">
    <property type="term" value="C:plasma membrane"/>
    <property type="evidence" value="ECO:0007669"/>
    <property type="project" value="EnsemblFungi"/>
</dbReference>
<feature type="transmembrane region" description="Helical" evidence="6">
    <location>
        <begin position="151"/>
        <end position="172"/>
    </location>
</feature>
<dbReference type="GO" id="GO:0010509">
    <property type="term" value="P:intracellular polyamine homeostasis"/>
    <property type="evidence" value="ECO:0007669"/>
    <property type="project" value="EnsemblFungi"/>
</dbReference>
<evidence type="ECO:0000256" key="5">
    <source>
        <dbReference type="SAM" id="MobiDB-lite"/>
    </source>
</evidence>
<dbReference type="OrthoDB" id="3936150at2759"/>
<feature type="transmembrane region" description="Helical" evidence="6">
    <location>
        <begin position="460"/>
        <end position="482"/>
    </location>
</feature>
<keyword evidence="9" id="KW-1185">Reference proteome</keyword>
<dbReference type="SUPFAM" id="SSF103473">
    <property type="entry name" value="MFS general substrate transporter"/>
    <property type="match status" value="1"/>
</dbReference>
<feature type="domain" description="Major facilitator superfamily (MFS) profile" evidence="7">
    <location>
        <begin position="55"/>
        <end position="577"/>
    </location>
</feature>
<feature type="transmembrane region" description="Helical" evidence="6">
    <location>
        <begin position="184"/>
        <end position="203"/>
    </location>
</feature>
<keyword evidence="3 6" id="KW-1133">Transmembrane helix</keyword>
<evidence type="ECO:0000256" key="1">
    <source>
        <dbReference type="ARBA" id="ARBA00004141"/>
    </source>
</evidence>
<dbReference type="CDD" id="cd17323">
    <property type="entry name" value="MFS_Tpo1_MDR_like"/>
    <property type="match status" value="1"/>
</dbReference>
<keyword evidence="2 6" id="KW-0812">Transmembrane</keyword>
<feature type="transmembrane region" description="Helical" evidence="6">
    <location>
        <begin position="209"/>
        <end position="229"/>
    </location>
</feature>
<evidence type="ECO:0000313" key="8">
    <source>
        <dbReference type="EMBL" id="ODV89291.1"/>
    </source>
</evidence>
<dbReference type="PANTHER" id="PTHR23502:SF5">
    <property type="entry name" value="QUINIDINE RESISTANCE PROTEIN 3"/>
    <property type="match status" value="1"/>
</dbReference>
<name>A0A1E4TC15_9ASCO</name>
<dbReference type="PANTHER" id="PTHR23502">
    <property type="entry name" value="MAJOR FACILITATOR SUPERFAMILY"/>
    <property type="match status" value="1"/>
</dbReference>
<proteinExistence type="predicted"/>
<evidence type="ECO:0000256" key="3">
    <source>
        <dbReference type="ARBA" id="ARBA00022989"/>
    </source>
</evidence>
<dbReference type="GO" id="GO:0015203">
    <property type="term" value="F:polyamine transmembrane transporter activity"/>
    <property type="evidence" value="ECO:0007669"/>
    <property type="project" value="EnsemblFungi"/>
</dbReference>
<dbReference type="Gene3D" id="1.20.1720.10">
    <property type="entry name" value="Multidrug resistance protein D"/>
    <property type="match status" value="1"/>
</dbReference>
<dbReference type="InterPro" id="IPR036259">
    <property type="entry name" value="MFS_trans_sf"/>
</dbReference>
<feature type="transmembrane region" description="Helical" evidence="6">
    <location>
        <begin position="417"/>
        <end position="439"/>
    </location>
</feature>
<evidence type="ECO:0000256" key="4">
    <source>
        <dbReference type="ARBA" id="ARBA00023136"/>
    </source>
</evidence>
<organism evidence="8 9">
    <name type="scientific">Tortispora caseinolytica NRRL Y-17796</name>
    <dbReference type="NCBI Taxonomy" id="767744"/>
    <lineage>
        <taxon>Eukaryota</taxon>
        <taxon>Fungi</taxon>
        <taxon>Dikarya</taxon>
        <taxon>Ascomycota</taxon>
        <taxon>Saccharomycotina</taxon>
        <taxon>Trigonopsidomycetes</taxon>
        <taxon>Trigonopsidales</taxon>
        <taxon>Trigonopsidaceae</taxon>
        <taxon>Tortispora</taxon>
    </lineage>
</organism>
<feature type="transmembrane region" description="Helical" evidence="6">
    <location>
        <begin position="375"/>
        <end position="397"/>
    </location>
</feature>
<feature type="transmembrane region" description="Helical" evidence="6">
    <location>
        <begin position="53"/>
        <end position="77"/>
    </location>
</feature>
<evidence type="ECO:0000256" key="6">
    <source>
        <dbReference type="SAM" id="Phobius"/>
    </source>
</evidence>
<reference evidence="9" key="1">
    <citation type="submission" date="2016-02" db="EMBL/GenBank/DDBJ databases">
        <title>Comparative genomics of biotechnologically important yeasts.</title>
        <authorList>
            <consortium name="DOE Joint Genome Institute"/>
            <person name="Riley R."/>
            <person name="Haridas S."/>
            <person name="Wolfe K.H."/>
            <person name="Lopes M.R."/>
            <person name="Hittinger C.T."/>
            <person name="Goker M."/>
            <person name="Salamov A."/>
            <person name="Wisecaver J."/>
            <person name="Long T.M."/>
            <person name="Aerts A.L."/>
            <person name="Barry K."/>
            <person name="Choi C."/>
            <person name="Clum A."/>
            <person name="Coughlan A.Y."/>
            <person name="Deshpande S."/>
            <person name="Douglass A.P."/>
            <person name="Hanson S.J."/>
            <person name="Klenk H.-P."/>
            <person name="Labutti K."/>
            <person name="Lapidus A."/>
            <person name="Lindquist E."/>
            <person name="Lipzen A."/>
            <person name="Meier-Kolthoff J.P."/>
            <person name="Ohm R.A."/>
            <person name="Otillar R.P."/>
            <person name="Pangilinan J."/>
            <person name="Peng Y."/>
            <person name="Rokas A."/>
            <person name="Rosa C.A."/>
            <person name="Scheuner C."/>
            <person name="Sibirny A.A."/>
            <person name="Slot J.C."/>
            <person name="Stielow J.B."/>
            <person name="Sun H."/>
            <person name="Kurtzman C.P."/>
            <person name="Blackwell M."/>
            <person name="Jeffries T.W."/>
            <person name="Grigoriev I.V."/>
        </authorList>
    </citation>
    <scope>NUCLEOTIDE SEQUENCE [LARGE SCALE GENOMIC DNA]</scope>
    <source>
        <strain evidence="9">NRRL Y-17796</strain>
    </source>
</reference>
<dbReference type="GO" id="GO:0015565">
    <property type="term" value="F:threonine efflux transmembrane transporter activity"/>
    <property type="evidence" value="ECO:0007669"/>
    <property type="project" value="EnsemblFungi"/>
</dbReference>